<organism evidence="2 3">
    <name type="scientific">Mycolicibacterium rutilum</name>
    <name type="common">Mycobacterium rutilum</name>
    <dbReference type="NCBI Taxonomy" id="370526"/>
    <lineage>
        <taxon>Bacteria</taxon>
        <taxon>Bacillati</taxon>
        <taxon>Actinomycetota</taxon>
        <taxon>Actinomycetes</taxon>
        <taxon>Mycobacteriales</taxon>
        <taxon>Mycobacteriaceae</taxon>
        <taxon>Mycolicibacterium</taxon>
    </lineage>
</organism>
<proteinExistence type="predicted"/>
<dbReference type="STRING" id="370526.SAMN04489835_1332"/>
<dbReference type="AlphaFoldDB" id="A0A1H6J0E5"/>
<dbReference type="EMBL" id="LT629971">
    <property type="protein sequence ID" value="SEH55268.1"/>
    <property type="molecule type" value="Genomic_DNA"/>
</dbReference>
<name>A0A1H6J0E5_MYCRU</name>
<protein>
    <submittedName>
        <fullName evidence="2">Uncharacterized protein</fullName>
    </submittedName>
</protein>
<accession>A0A1H6J0E5</accession>
<evidence type="ECO:0000313" key="2">
    <source>
        <dbReference type="EMBL" id="SEH55268.1"/>
    </source>
</evidence>
<feature type="compositionally biased region" description="Polar residues" evidence="1">
    <location>
        <begin position="235"/>
        <end position="244"/>
    </location>
</feature>
<evidence type="ECO:0000313" key="3">
    <source>
        <dbReference type="Proteomes" id="UP000182915"/>
    </source>
</evidence>
<reference evidence="3" key="1">
    <citation type="submission" date="2016-10" db="EMBL/GenBank/DDBJ databases">
        <authorList>
            <person name="Varghese N."/>
            <person name="Submissions S."/>
        </authorList>
    </citation>
    <scope>NUCLEOTIDE SEQUENCE [LARGE SCALE GENOMIC DNA]</scope>
    <source>
        <strain evidence="3">DSM 45405</strain>
    </source>
</reference>
<feature type="region of interest" description="Disordered" evidence="1">
    <location>
        <begin position="225"/>
        <end position="244"/>
    </location>
</feature>
<keyword evidence="3" id="KW-1185">Reference proteome</keyword>
<gene>
    <name evidence="2" type="ORF">SAMN04489835_1332</name>
</gene>
<sequence length="244" mass="27391">MPPIPGAVRYRLVLLVGHGRPDCEVEMVETLHDCSPAPSLEYVDRFGRVVGDLLYLRWCSGAAAPSWREVFDSPDVLNFLEQERLPGLHPRMEALMARAAGRGWLAYSDEPRSLRVGPTYLASPGQKLRVRQPRDMGRRVAGAVARFRYKHKHNPTIKEFADFLRNARVQRIFRGEADVLKSLPWLVVSGWIVLEDGRVLRGPTARADMNERAALRRLAIREAAQAANTDEERTSSTAIPTPCG</sequence>
<dbReference type="Proteomes" id="UP000182915">
    <property type="component" value="Chromosome I"/>
</dbReference>
<evidence type="ECO:0000256" key="1">
    <source>
        <dbReference type="SAM" id="MobiDB-lite"/>
    </source>
</evidence>